<protein>
    <recommendedName>
        <fullName evidence="10">V-type ATP synthase subunit I</fullName>
    </recommendedName>
</protein>
<evidence type="ECO:0000256" key="2">
    <source>
        <dbReference type="ARBA" id="ARBA00009904"/>
    </source>
</evidence>
<evidence type="ECO:0000256" key="5">
    <source>
        <dbReference type="ARBA" id="ARBA00022989"/>
    </source>
</evidence>
<dbReference type="Pfam" id="PF01496">
    <property type="entry name" value="V_ATPase_I"/>
    <property type="match status" value="1"/>
</dbReference>
<dbReference type="GO" id="GO:0016471">
    <property type="term" value="C:vacuolar proton-transporting V-type ATPase complex"/>
    <property type="evidence" value="ECO:0007669"/>
    <property type="project" value="TreeGrafter"/>
</dbReference>
<feature type="transmembrane region" description="Helical" evidence="8">
    <location>
        <begin position="17"/>
        <end position="38"/>
    </location>
</feature>
<dbReference type="PANTHER" id="PTHR11629:SF63">
    <property type="entry name" value="V-TYPE PROTON ATPASE SUBUNIT A"/>
    <property type="match status" value="1"/>
</dbReference>
<evidence type="ECO:0000256" key="4">
    <source>
        <dbReference type="ARBA" id="ARBA00022692"/>
    </source>
</evidence>
<evidence type="ECO:0000256" key="1">
    <source>
        <dbReference type="ARBA" id="ARBA00004141"/>
    </source>
</evidence>
<comment type="similarity">
    <text evidence="2">Belongs to the V-ATPase 116 kDa subunit family.</text>
</comment>
<evidence type="ECO:0000256" key="8">
    <source>
        <dbReference type="SAM" id="Phobius"/>
    </source>
</evidence>
<dbReference type="GO" id="GO:0051117">
    <property type="term" value="F:ATPase binding"/>
    <property type="evidence" value="ECO:0007669"/>
    <property type="project" value="TreeGrafter"/>
</dbReference>
<feature type="transmembrane region" description="Helical" evidence="8">
    <location>
        <begin position="73"/>
        <end position="92"/>
    </location>
</feature>
<evidence type="ECO:0008006" key="10">
    <source>
        <dbReference type="Google" id="ProtNLM"/>
    </source>
</evidence>
<dbReference type="AlphaFoldDB" id="X0TAY0"/>
<comment type="subcellular location">
    <subcellularLocation>
        <location evidence="1">Membrane</location>
        <topology evidence="1">Multi-pass membrane protein</topology>
    </subcellularLocation>
</comment>
<comment type="caution">
    <text evidence="9">The sequence shown here is derived from an EMBL/GenBank/DDBJ whole genome shotgun (WGS) entry which is preliminary data.</text>
</comment>
<feature type="transmembrane region" description="Helical" evidence="8">
    <location>
        <begin position="50"/>
        <end position="67"/>
    </location>
</feature>
<proteinExistence type="inferred from homology"/>
<evidence type="ECO:0000256" key="3">
    <source>
        <dbReference type="ARBA" id="ARBA00022448"/>
    </source>
</evidence>
<accession>X0TAY0</accession>
<keyword evidence="6" id="KW-0406">Ion transport</keyword>
<feature type="non-terminal residue" evidence="9">
    <location>
        <position position="1"/>
    </location>
</feature>
<evidence type="ECO:0000256" key="7">
    <source>
        <dbReference type="ARBA" id="ARBA00023136"/>
    </source>
</evidence>
<dbReference type="PANTHER" id="PTHR11629">
    <property type="entry name" value="VACUOLAR PROTON ATPASES"/>
    <property type="match status" value="1"/>
</dbReference>
<name>X0TAY0_9ZZZZ</name>
<keyword evidence="3" id="KW-0813">Transport</keyword>
<dbReference type="EMBL" id="BARS01011478">
    <property type="protein sequence ID" value="GAF90364.1"/>
    <property type="molecule type" value="Genomic_DNA"/>
</dbReference>
<dbReference type="GO" id="GO:0007035">
    <property type="term" value="P:vacuolar acidification"/>
    <property type="evidence" value="ECO:0007669"/>
    <property type="project" value="TreeGrafter"/>
</dbReference>
<sequence length="198" mass="21833">PLAALQVFDPMVQVTTFLLIALIIGLTHVNIGVVINVVDKLKTGQVWKAISGNLWFLFIQPGLFFFLTGHKPLGYIFIVISLLLLFAGHKAMSMFQVTGFMGDILSYARLMALGLCTTGIAMTVNVLAGMLSVGGAIGTIFAVIIFLFGHLFNFLINAMGAFVHGLRLHYVEFFTKFYQSGGTEFKPLEMRFDMVDIK</sequence>
<keyword evidence="5 8" id="KW-1133">Transmembrane helix</keyword>
<evidence type="ECO:0000256" key="6">
    <source>
        <dbReference type="ARBA" id="ARBA00023065"/>
    </source>
</evidence>
<keyword evidence="7 8" id="KW-0472">Membrane</keyword>
<feature type="transmembrane region" description="Helical" evidence="8">
    <location>
        <begin position="104"/>
        <end position="127"/>
    </location>
</feature>
<dbReference type="GO" id="GO:0046961">
    <property type="term" value="F:proton-transporting ATPase activity, rotational mechanism"/>
    <property type="evidence" value="ECO:0007669"/>
    <property type="project" value="InterPro"/>
</dbReference>
<dbReference type="InterPro" id="IPR002490">
    <property type="entry name" value="V-ATPase_116kDa_su"/>
</dbReference>
<gene>
    <name evidence="9" type="ORF">S01H1_20863</name>
</gene>
<feature type="transmembrane region" description="Helical" evidence="8">
    <location>
        <begin position="133"/>
        <end position="156"/>
    </location>
</feature>
<organism evidence="9">
    <name type="scientific">marine sediment metagenome</name>
    <dbReference type="NCBI Taxonomy" id="412755"/>
    <lineage>
        <taxon>unclassified sequences</taxon>
        <taxon>metagenomes</taxon>
        <taxon>ecological metagenomes</taxon>
    </lineage>
</organism>
<reference evidence="9" key="1">
    <citation type="journal article" date="2014" name="Front. Microbiol.">
        <title>High frequency of phylogenetically diverse reductive dehalogenase-homologous genes in deep subseafloor sedimentary metagenomes.</title>
        <authorList>
            <person name="Kawai M."/>
            <person name="Futagami T."/>
            <person name="Toyoda A."/>
            <person name="Takaki Y."/>
            <person name="Nishi S."/>
            <person name="Hori S."/>
            <person name="Arai W."/>
            <person name="Tsubouchi T."/>
            <person name="Morono Y."/>
            <person name="Uchiyama I."/>
            <person name="Ito T."/>
            <person name="Fujiyama A."/>
            <person name="Inagaki F."/>
            <person name="Takami H."/>
        </authorList>
    </citation>
    <scope>NUCLEOTIDE SEQUENCE</scope>
    <source>
        <strain evidence="9">Expedition CK06-06</strain>
    </source>
</reference>
<keyword evidence="4 8" id="KW-0812">Transmembrane</keyword>
<dbReference type="GO" id="GO:0033179">
    <property type="term" value="C:proton-transporting V-type ATPase, V0 domain"/>
    <property type="evidence" value="ECO:0007669"/>
    <property type="project" value="InterPro"/>
</dbReference>
<evidence type="ECO:0000313" key="9">
    <source>
        <dbReference type="EMBL" id="GAF90364.1"/>
    </source>
</evidence>